<accession>A0A7R7ZQ21</accession>
<gene>
    <name evidence="5" type="ORF">ACHE_50514S</name>
</gene>
<dbReference type="GO" id="GO:0016491">
    <property type="term" value="F:oxidoreductase activity"/>
    <property type="evidence" value="ECO:0007669"/>
    <property type="project" value="UniProtKB-KW"/>
</dbReference>
<dbReference type="Gene3D" id="3.50.50.60">
    <property type="entry name" value="FAD/NAD(P)-binding domain"/>
    <property type="match status" value="2"/>
</dbReference>
<dbReference type="InterPro" id="IPR002938">
    <property type="entry name" value="FAD-bd"/>
</dbReference>
<evidence type="ECO:0000259" key="4">
    <source>
        <dbReference type="Pfam" id="PF01494"/>
    </source>
</evidence>
<evidence type="ECO:0000313" key="5">
    <source>
        <dbReference type="EMBL" id="BCR89316.1"/>
    </source>
</evidence>
<dbReference type="RefSeq" id="XP_043137838.1">
    <property type="nucleotide sequence ID" value="XM_043280239.1"/>
</dbReference>
<evidence type="ECO:0000256" key="3">
    <source>
        <dbReference type="ARBA" id="ARBA00023002"/>
    </source>
</evidence>
<keyword evidence="6" id="KW-1185">Reference proteome</keyword>
<sequence>MAGHDYEITDVVICGCGPTGAMLSAYLGRLSVRHIVLEKEDGITTDPRGIALDEDGIRLLQGVGIYKHMYTDIGTCMQKFKFIGGTEKTLDTAPFLEMDYGTTQGGTGHVGFICHKQPTLEKHLRNAMTSSEFCQLRSNCTVFEIREDENYAYCRYRGIKGNTHTIKSRFFVGADGKTGFTRKNYLEPLGIHLEQAHKAFYDETWVALNWKVTLPTPTTHPDFPLWELGFTPQQVYDLFFPANFRFICNPDRPAVCGCFGLPKDRLCRFEFVVRSDENGDEMARPAKIKEVVFPYFSHAGSRYGLSQDVRFPEDCIHILRSRPFRFAARSCNEWFRDRVALCGDAAHVFPPFGGQGIASGFRDAVSLSWRLALLTRQQSSASPFHTPKTNHQEILLSWSRERKQQLTRSLAATIANGKVVTERNPLKIFLRDWYLYILSFIPSFQRGLSLGQRKEGMIRYEYADGMPFVPGFGGGVCAPQVYVSAWGRNAEVSFSDDILFSRGKKALFQVLVYIRDPRELSFARKVVTDIEQTSNGELSANEATFIIETTVSTPVPETNDNMLPVCRLATAEEFAESPLCRGRPEPRYYNPYYLGEIVGGGSVRYVIVRPDRFVYASCDNKRDLEGVVVGLVGYLRGE</sequence>
<evidence type="ECO:0000313" key="6">
    <source>
        <dbReference type="Proteomes" id="UP000637239"/>
    </source>
</evidence>
<dbReference type="InterPro" id="IPR036188">
    <property type="entry name" value="FAD/NAD-bd_sf"/>
</dbReference>
<dbReference type="EMBL" id="AP024420">
    <property type="protein sequence ID" value="BCR89316.1"/>
    <property type="molecule type" value="Genomic_DNA"/>
</dbReference>
<reference evidence="5" key="2">
    <citation type="submission" date="2021-02" db="EMBL/GenBank/DDBJ databases">
        <title>Aspergillus chevalieri M1 genome sequence.</title>
        <authorList>
            <person name="Kadooka C."/>
            <person name="Mori K."/>
            <person name="Futagami T."/>
        </authorList>
    </citation>
    <scope>NUCLEOTIDE SEQUENCE</scope>
    <source>
        <strain evidence="5">M1</strain>
    </source>
</reference>
<keyword evidence="1" id="KW-0285">Flavoprotein</keyword>
<dbReference type="PANTHER" id="PTHR43476:SF3">
    <property type="entry name" value="FAD-BINDING MONOOXYGENASE"/>
    <property type="match status" value="1"/>
</dbReference>
<evidence type="ECO:0000256" key="2">
    <source>
        <dbReference type="ARBA" id="ARBA00022827"/>
    </source>
</evidence>
<dbReference type="PRINTS" id="PR00420">
    <property type="entry name" value="RNGMNOXGNASE"/>
</dbReference>
<dbReference type="SUPFAM" id="SSF51905">
    <property type="entry name" value="FAD/NAD(P)-binding domain"/>
    <property type="match status" value="1"/>
</dbReference>
<keyword evidence="3" id="KW-0560">Oxidoreductase</keyword>
<dbReference type="Pfam" id="PF01494">
    <property type="entry name" value="FAD_binding_3"/>
    <property type="match status" value="1"/>
</dbReference>
<dbReference type="Proteomes" id="UP000637239">
    <property type="component" value="Chromosome 5"/>
</dbReference>
<dbReference type="AlphaFoldDB" id="A0A7R7ZQ21"/>
<reference evidence="5" key="1">
    <citation type="submission" date="2021-01" db="EMBL/GenBank/DDBJ databases">
        <authorList>
            <consortium name="Aspergillus chevalieri M1 genome sequencing consortium"/>
            <person name="Kazuki M."/>
            <person name="Futagami T."/>
        </authorList>
    </citation>
    <scope>NUCLEOTIDE SEQUENCE</scope>
    <source>
        <strain evidence="5">M1</strain>
    </source>
</reference>
<evidence type="ECO:0000256" key="1">
    <source>
        <dbReference type="ARBA" id="ARBA00022630"/>
    </source>
</evidence>
<keyword evidence="2" id="KW-0274">FAD</keyword>
<dbReference type="GO" id="GO:0071949">
    <property type="term" value="F:FAD binding"/>
    <property type="evidence" value="ECO:0007669"/>
    <property type="project" value="InterPro"/>
</dbReference>
<feature type="domain" description="FAD-binding" evidence="4">
    <location>
        <begin position="9"/>
        <end position="381"/>
    </location>
</feature>
<dbReference type="GeneID" id="66983674"/>
<dbReference type="PANTHER" id="PTHR43476">
    <property type="entry name" value="3-(3-HYDROXY-PHENYL)PROPIONATE/3-HYDROXYCINNAMIC ACID HYDROXYLASE"/>
    <property type="match status" value="1"/>
</dbReference>
<organism evidence="5 6">
    <name type="scientific">Aspergillus chevalieri</name>
    <name type="common">Eurotium chevalieri</name>
    <dbReference type="NCBI Taxonomy" id="182096"/>
    <lineage>
        <taxon>Eukaryota</taxon>
        <taxon>Fungi</taxon>
        <taxon>Dikarya</taxon>
        <taxon>Ascomycota</taxon>
        <taxon>Pezizomycotina</taxon>
        <taxon>Eurotiomycetes</taxon>
        <taxon>Eurotiomycetidae</taxon>
        <taxon>Eurotiales</taxon>
        <taxon>Aspergillaceae</taxon>
        <taxon>Aspergillus</taxon>
        <taxon>Aspergillus subgen. Aspergillus</taxon>
    </lineage>
</organism>
<proteinExistence type="predicted"/>
<dbReference type="InterPro" id="IPR050631">
    <property type="entry name" value="PheA/TfdB_FAD_monoxygenase"/>
</dbReference>
<protein>
    <recommendedName>
        <fullName evidence="4">FAD-binding domain-containing protein</fullName>
    </recommendedName>
</protein>
<name>A0A7R7ZQ21_ASPCH</name>
<dbReference type="KEGG" id="ache:ACHE_50514S"/>